<reference evidence="3 4" key="1">
    <citation type="submission" date="2022-12" db="EMBL/GenBank/DDBJ databases">
        <title>Genomic features and morphological characterization of a novel Knufia sp. strain isolated from spacecraft assembly facility.</title>
        <authorList>
            <person name="Teixeira M."/>
            <person name="Chander A.M."/>
            <person name="Stajich J.E."/>
            <person name="Venkateswaran K."/>
        </authorList>
    </citation>
    <scope>NUCLEOTIDE SEQUENCE [LARGE SCALE GENOMIC DNA]</scope>
    <source>
        <strain evidence="3 4">FJI-L2-BK-P2</strain>
    </source>
</reference>
<dbReference type="Gene3D" id="3.40.850.10">
    <property type="entry name" value="Kinesin motor domain"/>
    <property type="match status" value="1"/>
</dbReference>
<evidence type="ECO:0000259" key="2">
    <source>
        <dbReference type="PROSITE" id="PS50067"/>
    </source>
</evidence>
<dbReference type="InterPro" id="IPR027417">
    <property type="entry name" value="P-loop_NTPase"/>
</dbReference>
<keyword evidence="1" id="KW-0067">ATP-binding</keyword>
<dbReference type="Proteomes" id="UP001316803">
    <property type="component" value="Unassembled WGS sequence"/>
</dbReference>
<dbReference type="PANTHER" id="PTHR47969:SF9">
    <property type="entry name" value="KINESIN-LIKE PROTEIN"/>
    <property type="match status" value="1"/>
</dbReference>
<dbReference type="PRINTS" id="PR00380">
    <property type="entry name" value="KINESINHEAVY"/>
</dbReference>
<accession>A0AAN8EL57</accession>
<keyword evidence="1" id="KW-0547">Nucleotide-binding</keyword>
<dbReference type="InterPro" id="IPR027640">
    <property type="entry name" value="Kinesin-like_fam"/>
</dbReference>
<dbReference type="EMBL" id="JAKLMC020000002">
    <property type="protein sequence ID" value="KAK5957813.1"/>
    <property type="molecule type" value="Genomic_DNA"/>
</dbReference>
<dbReference type="GO" id="GO:0008017">
    <property type="term" value="F:microtubule binding"/>
    <property type="evidence" value="ECO:0007669"/>
    <property type="project" value="InterPro"/>
</dbReference>
<dbReference type="InterPro" id="IPR001752">
    <property type="entry name" value="Kinesin_motor_dom"/>
</dbReference>
<evidence type="ECO:0000256" key="1">
    <source>
        <dbReference type="PROSITE-ProRule" id="PRU00283"/>
    </source>
</evidence>
<dbReference type="PROSITE" id="PS50067">
    <property type="entry name" value="KINESIN_MOTOR_2"/>
    <property type="match status" value="1"/>
</dbReference>
<comment type="similarity">
    <text evidence="1">Belongs to the TRAFAC class myosin-kinesin ATPase superfamily. Kinesin family.</text>
</comment>
<dbReference type="GO" id="GO:0051231">
    <property type="term" value="P:spindle elongation"/>
    <property type="evidence" value="ECO:0007669"/>
    <property type="project" value="TreeGrafter"/>
</dbReference>
<sequence>MDKFYLTNAALYQTLVSKFSPAPAPKSATEATKSPRAGITVSARVRPMLDEDVAAGFPCAVHPRSAQAGVADIHDLYNHPRGRPVLKSSDYEVDKLFTSETTTKEIYDTLVEDLVPFAWSGGIGTLFTYGQTGSGKTFTVTGLQKLVAESLIDGSPNGERQVSLTVIDLAGNSAFDLLNARKPVSILEDSSGVTQLAGATEQPILRGRDQMISLLESAASFRRTESTFRNDASSRSHGICRIRITNPATASDGFLYLIDLAGSEAARDIASHGADRMRETREINMSLSVLKDCIRGKAESDLLSSSSLPTSKQKQPYVPIRQSALTKVLKHVFDPTESRSCKTVVIACLNPSLADVGPSKNTLRYAQMLRVHVPTADKMERDLMGGYRKVRV</sequence>
<feature type="binding site" evidence="1">
    <location>
        <begin position="130"/>
        <end position="137"/>
    </location>
    <ligand>
        <name>ATP</name>
        <dbReference type="ChEBI" id="CHEBI:30616"/>
    </ligand>
</feature>
<dbReference type="SUPFAM" id="SSF52540">
    <property type="entry name" value="P-loop containing nucleoside triphosphate hydrolases"/>
    <property type="match status" value="1"/>
</dbReference>
<dbReference type="GO" id="GO:0007018">
    <property type="term" value="P:microtubule-based movement"/>
    <property type="evidence" value="ECO:0007669"/>
    <property type="project" value="InterPro"/>
</dbReference>
<comment type="caution">
    <text evidence="3">The sequence shown here is derived from an EMBL/GenBank/DDBJ whole genome shotgun (WGS) entry which is preliminary data.</text>
</comment>
<dbReference type="AlphaFoldDB" id="A0AAN8EL57"/>
<evidence type="ECO:0000313" key="3">
    <source>
        <dbReference type="EMBL" id="KAK5957813.1"/>
    </source>
</evidence>
<dbReference type="Pfam" id="PF00225">
    <property type="entry name" value="Kinesin"/>
    <property type="match status" value="1"/>
</dbReference>
<feature type="domain" description="Kinesin motor" evidence="2">
    <location>
        <begin position="38"/>
        <end position="372"/>
    </location>
</feature>
<dbReference type="GO" id="GO:0007052">
    <property type="term" value="P:mitotic spindle organization"/>
    <property type="evidence" value="ECO:0007669"/>
    <property type="project" value="TreeGrafter"/>
</dbReference>
<evidence type="ECO:0000313" key="4">
    <source>
        <dbReference type="Proteomes" id="UP001316803"/>
    </source>
</evidence>
<dbReference type="PANTHER" id="PTHR47969">
    <property type="entry name" value="CHROMOSOME-ASSOCIATED KINESIN KIF4A-RELATED"/>
    <property type="match status" value="1"/>
</dbReference>
<dbReference type="SMART" id="SM00129">
    <property type="entry name" value="KISc"/>
    <property type="match status" value="1"/>
</dbReference>
<keyword evidence="1" id="KW-0505">Motor protein</keyword>
<proteinExistence type="inferred from homology"/>
<dbReference type="GO" id="GO:0005875">
    <property type="term" value="C:microtubule associated complex"/>
    <property type="evidence" value="ECO:0007669"/>
    <property type="project" value="TreeGrafter"/>
</dbReference>
<dbReference type="InterPro" id="IPR036961">
    <property type="entry name" value="Kinesin_motor_dom_sf"/>
</dbReference>
<dbReference type="GO" id="GO:0003777">
    <property type="term" value="F:microtubule motor activity"/>
    <property type="evidence" value="ECO:0007669"/>
    <property type="project" value="InterPro"/>
</dbReference>
<gene>
    <name evidence="3" type="ORF">OHC33_001002</name>
</gene>
<organism evidence="3 4">
    <name type="scientific">Knufia fluminis</name>
    <dbReference type="NCBI Taxonomy" id="191047"/>
    <lineage>
        <taxon>Eukaryota</taxon>
        <taxon>Fungi</taxon>
        <taxon>Dikarya</taxon>
        <taxon>Ascomycota</taxon>
        <taxon>Pezizomycotina</taxon>
        <taxon>Eurotiomycetes</taxon>
        <taxon>Chaetothyriomycetidae</taxon>
        <taxon>Chaetothyriales</taxon>
        <taxon>Trichomeriaceae</taxon>
        <taxon>Knufia</taxon>
    </lineage>
</organism>
<dbReference type="GO" id="GO:0005524">
    <property type="term" value="F:ATP binding"/>
    <property type="evidence" value="ECO:0007669"/>
    <property type="project" value="UniProtKB-UniRule"/>
</dbReference>
<protein>
    <recommendedName>
        <fullName evidence="2">Kinesin motor domain-containing protein</fullName>
    </recommendedName>
</protein>
<keyword evidence="4" id="KW-1185">Reference proteome</keyword>
<name>A0AAN8EL57_9EURO</name>